<dbReference type="OrthoDB" id="8062037at2759"/>
<dbReference type="Gene3D" id="3.30.40.10">
    <property type="entry name" value="Zinc/RING finger domain, C3HC4 (zinc finger)"/>
    <property type="match status" value="1"/>
</dbReference>
<evidence type="ECO:0000256" key="1">
    <source>
        <dbReference type="ARBA" id="ARBA00022723"/>
    </source>
</evidence>
<keyword evidence="2 4" id="KW-0863">Zinc-finger</keyword>
<dbReference type="GO" id="GO:0005737">
    <property type="term" value="C:cytoplasm"/>
    <property type="evidence" value="ECO:0007669"/>
    <property type="project" value="TreeGrafter"/>
</dbReference>
<dbReference type="GO" id="GO:0061630">
    <property type="term" value="F:ubiquitin protein ligase activity"/>
    <property type="evidence" value="ECO:0007669"/>
    <property type="project" value="TreeGrafter"/>
</dbReference>
<comment type="caution">
    <text evidence="6">The sequence shown here is derived from an EMBL/GenBank/DDBJ whole genome shotgun (WGS) entry which is preliminary data.</text>
</comment>
<protein>
    <recommendedName>
        <fullName evidence="5">RING-type domain-containing protein</fullName>
    </recommendedName>
</protein>
<dbReference type="CDD" id="cd16667">
    <property type="entry name" value="RING-H2_RNF126-like"/>
    <property type="match status" value="1"/>
</dbReference>
<dbReference type="GO" id="GO:0016567">
    <property type="term" value="P:protein ubiquitination"/>
    <property type="evidence" value="ECO:0007669"/>
    <property type="project" value="TreeGrafter"/>
</dbReference>
<dbReference type="AlphaFoldDB" id="A0A8T2STQ8"/>
<gene>
    <name evidence="6" type="ORF">KP509_18G066000</name>
</gene>
<dbReference type="SMART" id="SM00184">
    <property type="entry name" value="RING"/>
    <property type="match status" value="1"/>
</dbReference>
<name>A0A8T2STQ8_CERRI</name>
<evidence type="ECO:0000313" key="6">
    <source>
        <dbReference type="EMBL" id="KAH7366170.1"/>
    </source>
</evidence>
<dbReference type="Proteomes" id="UP000825935">
    <property type="component" value="Chromosome 18"/>
</dbReference>
<dbReference type="Pfam" id="PF13639">
    <property type="entry name" value="zf-RING_2"/>
    <property type="match status" value="1"/>
</dbReference>
<dbReference type="EMBL" id="CM035423">
    <property type="protein sequence ID" value="KAH7366170.1"/>
    <property type="molecule type" value="Genomic_DNA"/>
</dbReference>
<proteinExistence type="predicted"/>
<dbReference type="PANTHER" id="PTHR15710:SF202">
    <property type="entry name" value="RING-TYPE E3 UBIQUITIN TRANSFERASE"/>
    <property type="match status" value="1"/>
</dbReference>
<sequence>MRTFKIGFQSSDSGVFDIPQVFFSECAVCKEMFKVGVEVKEMPCKHFYHSTCILPWLELHSSCPLCREEMPAEEGDQASSSTISESTARGTRVRPTIVLIGISRTGVLVFSFMVLGHDNSNESAATATEEVEQNMQMRGSVDSASEVGHEDGQRRRWKGSSLWIYQAFKFRITAAVCSCI</sequence>
<evidence type="ECO:0000259" key="5">
    <source>
        <dbReference type="PROSITE" id="PS50089"/>
    </source>
</evidence>
<dbReference type="InterPro" id="IPR001841">
    <property type="entry name" value="Znf_RING"/>
</dbReference>
<evidence type="ECO:0000313" key="7">
    <source>
        <dbReference type="Proteomes" id="UP000825935"/>
    </source>
</evidence>
<evidence type="ECO:0000256" key="3">
    <source>
        <dbReference type="ARBA" id="ARBA00022833"/>
    </source>
</evidence>
<reference evidence="6" key="1">
    <citation type="submission" date="2021-08" db="EMBL/GenBank/DDBJ databases">
        <title>WGS assembly of Ceratopteris richardii.</title>
        <authorList>
            <person name="Marchant D.B."/>
            <person name="Chen G."/>
            <person name="Jenkins J."/>
            <person name="Shu S."/>
            <person name="Leebens-Mack J."/>
            <person name="Grimwood J."/>
            <person name="Schmutz J."/>
            <person name="Soltis P."/>
            <person name="Soltis D."/>
            <person name="Chen Z.-H."/>
        </authorList>
    </citation>
    <scope>NUCLEOTIDE SEQUENCE</scope>
    <source>
        <strain evidence="6">Whitten #5841</strain>
        <tissue evidence="6">Leaf</tissue>
    </source>
</reference>
<dbReference type="PANTHER" id="PTHR15710">
    <property type="entry name" value="E3 UBIQUITIN-PROTEIN LIGASE PRAJA"/>
    <property type="match status" value="1"/>
</dbReference>
<keyword evidence="3" id="KW-0862">Zinc</keyword>
<evidence type="ECO:0000256" key="2">
    <source>
        <dbReference type="ARBA" id="ARBA00022771"/>
    </source>
</evidence>
<dbReference type="GO" id="GO:0008270">
    <property type="term" value="F:zinc ion binding"/>
    <property type="evidence" value="ECO:0007669"/>
    <property type="project" value="UniProtKB-KW"/>
</dbReference>
<keyword evidence="1" id="KW-0479">Metal-binding</keyword>
<dbReference type="PROSITE" id="PS50089">
    <property type="entry name" value="ZF_RING_2"/>
    <property type="match status" value="1"/>
</dbReference>
<accession>A0A8T2STQ8</accession>
<feature type="domain" description="RING-type" evidence="5">
    <location>
        <begin position="26"/>
        <end position="67"/>
    </location>
</feature>
<dbReference type="SUPFAM" id="SSF57850">
    <property type="entry name" value="RING/U-box"/>
    <property type="match status" value="1"/>
</dbReference>
<evidence type="ECO:0000256" key="4">
    <source>
        <dbReference type="PROSITE-ProRule" id="PRU00175"/>
    </source>
</evidence>
<keyword evidence="7" id="KW-1185">Reference proteome</keyword>
<dbReference type="InterPro" id="IPR013083">
    <property type="entry name" value="Znf_RING/FYVE/PHD"/>
</dbReference>
<organism evidence="6 7">
    <name type="scientific">Ceratopteris richardii</name>
    <name type="common">Triangle waterfern</name>
    <dbReference type="NCBI Taxonomy" id="49495"/>
    <lineage>
        <taxon>Eukaryota</taxon>
        <taxon>Viridiplantae</taxon>
        <taxon>Streptophyta</taxon>
        <taxon>Embryophyta</taxon>
        <taxon>Tracheophyta</taxon>
        <taxon>Polypodiopsida</taxon>
        <taxon>Polypodiidae</taxon>
        <taxon>Polypodiales</taxon>
        <taxon>Pteridineae</taxon>
        <taxon>Pteridaceae</taxon>
        <taxon>Parkerioideae</taxon>
        <taxon>Ceratopteris</taxon>
    </lineage>
</organism>